<gene>
    <name evidence="1" type="ORF">B296_00024850</name>
</gene>
<dbReference type="EMBL" id="AMZH03007850">
    <property type="protein sequence ID" value="RRT60307.1"/>
    <property type="molecule type" value="Genomic_DNA"/>
</dbReference>
<reference evidence="2" key="1">
    <citation type="journal article" date="2014" name="Agronomy (Basel)">
        <title>A Draft Genome Sequence for Ensete ventricosum, the Drought-Tolerant Tree Against Hunger.</title>
        <authorList>
            <person name="Harrison J."/>
            <person name="Moore K.A."/>
            <person name="Paszkiewicz K."/>
            <person name="Jones T."/>
            <person name="Grant M."/>
            <person name="Ambacheew D."/>
            <person name="Muzemil S."/>
            <person name="Studholme D.J."/>
        </authorList>
    </citation>
    <scope>NUCLEOTIDE SEQUENCE [LARGE SCALE GENOMIC DNA]</scope>
</reference>
<dbReference type="AlphaFoldDB" id="A0A426Z8J5"/>
<protein>
    <submittedName>
        <fullName evidence="1">Uncharacterized protein</fullName>
    </submittedName>
</protein>
<proteinExistence type="predicted"/>
<organism evidence="1 2">
    <name type="scientific">Ensete ventricosum</name>
    <name type="common">Abyssinian banana</name>
    <name type="synonym">Musa ensete</name>
    <dbReference type="NCBI Taxonomy" id="4639"/>
    <lineage>
        <taxon>Eukaryota</taxon>
        <taxon>Viridiplantae</taxon>
        <taxon>Streptophyta</taxon>
        <taxon>Embryophyta</taxon>
        <taxon>Tracheophyta</taxon>
        <taxon>Spermatophyta</taxon>
        <taxon>Magnoliopsida</taxon>
        <taxon>Liliopsida</taxon>
        <taxon>Zingiberales</taxon>
        <taxon>Musaceae</taxon>
        <taxon>Ensete</taxon>
    </lineage>
</organism>
<accession>A0A426Z8J5</accession>
<comment type="caution">
    <text evidence="1">The sequence shown here is derived from an EMBL/GenBank/DDBJ whole genome shotgun (WGS) entry which is preliminary data.</text>
</comment>
<evidence type="ECO:0000313" key="2">
    <source>
        <dbReference type="Proteomes" id="UP000287651"/>
    </source>
</evidence>
<name>A0A426Z8J5_ENSVE</name>
<dbReference type="Proteomes" id="UP000287651">
    <property type="component" value="Unassembled WGS sequence"/>
</dbReference>
<sequence>MALSGRLRSALPFFRNIVAVEPPALCVRSAADLTFVSPKLVTDAIAICGLKTFATQAKPTANVKVKVTPRYNFRMFLLYH</sequence>
<evidence type="ECO:0000313" key="1">
    <source>
        <dbReference type="EMBL" id="RRT60307.1"/>
    </source>
</evidence>